<feature type="compositionally biased region" description="Low complexity" evidence="1">
    <location>
        <begin position="184"/>
        <end position="194"/>
    </location>
</feature>
<gene>
    <name evidence="3" type="ORF">K503DRAFT_458806</name>
</gene>
<feature type="region of interest" description="Disordered" evidence="1">
    <location>
        <begin position="177"/>
        <end position="196"/>
    </location>
</feature>
<dbReference type="Proteomes" id="UP000092154">
    <property type="component" value="Unassembled WGS sequence"/>
</dbReference>
<evidence type="ECO:0000313" key="3">
    <source>
        <dbReference type="EMBL" id="OAX34292.1"/>
    </source>
</evidence>
<feature type="transmembrane region" description="Helical" evidence="2">
    <location>
        <begin position="47"/>
        <end position="67"/>
    </location>
</feature>
<evidence type="ECO:0000256" key="2">
    <source>
        <dbReference type="SAM" id="Phobius"/>
    </source>
</evidence>
<name>A0A1B7MNW3_9AGAM</name>
<proteinExistence type="predicted"/>
<evidence type="ECO:0000256" key="1">
    <source>
        <dbReference type="SAM" id="MobiDB-lite"/>
    </source>
</evidence>
<keyword evidence="2" id="KW-1133">Transmembrane helix</keyword>
<dbReference type="OrthoDB" id="2972750at2759"/>
<keyword evidence="2" id="KW-0812">Transmembrane</keyword>
<dbReference type="AlphaFoldDB" id="A0A1B7MNW3"/>
<dbReference type="EMBL" id="KV448631">
    <property type="protein sequence ID" value="OAX34292.1"/>
    <property type="molecule type" value="Genomic_DNA"/>
</dbReference>
<evidence type="ECO:0000313" key="4">
    <source>
        <dbReference type="Proteomes" id="UP000092154"/>
    </source>
</evidence>
<sequence>MASPSSTVTSKSASQFPQPTTTNTTQNLNGNDEQGMSIFGMDNSPPLVAAFLGIGLFTVAMTVVFAWKRLGRGRLLVQPVRRAARTAKKPVVLGEKPALWDLWTKRAEGVGVGVGLGVTIDMCTRWENITPFSATMIEPAISAKELDVEPRACPTARPRNLPRSSSSVLSAIRQYVRPTPPATPTSTSTAESPACELGDMPVRSGSGDLSLTEGASLVVSFTIAMPRRRDKAVVAASETLDRDRVPTPEVLYDIDLELGEYCIGSIEVPCGKSKDG</sequence>
<reference evidence="3 4" key="1">
    <citation type="submission" date="2016-06" db="EMBL/GenBank/DDBJ databases">
        <title>Comparative genomics of the ectomycorrhizal sister species Rhizopogon vinicolor and Rhizopogon vesiculosus (Basidiomycota: Boletales) reveals a divergence of the mating type B locus.</title>
        <authorList>
            <consortium name="DOE Joint Genome Institute"/>
            <person name="Mujic A.B."/>
            <person name="Kuo A."/>
            <person name="Tritt A."/>
            <person name="Lipzen A."/>
            <person name="Chen C."/>
            <person name="Johnson J."/>
            <person name="Sharma A."/>
            <person name="Barry K."/>
            <person name="Grigoriev I.V."/>
            <person name="Spatafora J.W."/>
        </authorList>
    </citation>
    <scope>NUCLEOTIDE SEQUENCE [LARGE SCALE GENOMIC DNA]</scope>
    <source>
        <strain evidence="3 4">AM-OR11-026</strain>
    </source>
</reference>
<dbReference type="InParanoid" id="A0A1B7MNW3"/>
<keyword evidence="2" id="KW-0472">Membrane</keyword>
<feature type="compositionally biased region" description="Low complexity" evidence="1">
    <location>
        <begin position="1"/>
        <end position="27"/>
    </location>
</feature>
<protein>
    <submittedName>
        <fullName evidence="3">Uncharacterized protein</fullName>
    </submittedName>
</protein>
<organism evidence="3 4">
    <name type="scientific">Rhizopogon vinicolor AM-OR11-026</name>
    <dbReference type="NCBI Taxonomy" id="1314800"/>
    <lineage>
        <taxon>Eukaryota</taxon>
        <taxon>Fungi</taxon>
        <taxon>Dikarya</taxon>
        <taxon>Basidiomycota</taxon>
        <taxon>Agaricomycotina</taxon>
        <taxon>Agaricomycetes</taxon>
        <taxon>Agaricomycetidae</taxon>
        <taxon>Boletales</taxon>
        <taxon>Suillineae</taxon>
        <taxon>Rhizopogonaceae</taxon>
        <taxon>Rhizopogon</taxon>
    </lineage>
</organism>
<accession>A0A1B7MNW3</accession>
<keyword evidence="4" id="KW-1185">Reference proteome</keyword>
<feature type="region of interest" description="Disordered" evidence="1">
    <location>
        <begin position="1"/>
        <end position="36"/>
    </location>
</feature>